<feature type="transmembrane region" description="Helical" evidence="1">
    <location>
        <begin position="21"/>
        <end position="41"/>
    </location>
</feature>
<name>A0ABS5K775_9BACT</name>
<accession>A0ABS5K775</accession>
<dbReference type="RefSeq" id="WP_212224855.1">
    <property type="nucleotide sequence ID" value="NZ_JAGUCN010000002.1"/>
</dbReference>
<reference evidence="2 3" key="1">
    <citation type="journal article" date="2014" name="Int. J. Syst. Evol. Microbiol.">
        <title>Carboxylicivirga gen. nov. in the family Marinilabiliaceae with two novel species, Carboxylicivirga mesophila sp. nov. and Carboxylicivirga taeanensis sp. nov., and reclassification of Cytophaga fermentans as Saccharicrinis fermentans gen. nov., comb. nov.</title>
        <authorList>
            <person name="Yang S.H."/>
            <person name="Seo H.S."/>
            <person name="Woo J.H."/>
            <person name="Oh H.M."/>
            <person name="Jang H."/>
            <person name="Lee J.H."/>
            <person name="Kim S.J."/>
            <person name="Kwon K.K."/>
        </authorList>
    </citation>
    <scope>NUCLEOTIDE SEQUENCE [LARGE SCALE GENOMIC DNA]</scope>
    <source>
        <strain evidence="2 3">JCM 18290</strain>
    </source>
</reference>
<feature type="transmembrane region" description="Helical" evidence="1">
    <location>
        <begin position="372"/>
        <end position="387"/>
    </location>
</feature>
<evidence type="ECO:0000256" key="1">
    <source>
        <dbReference type="SAM" id="Phobius"/>
    </source>
</evidence>
<feature type="transmembrane region" description="Helical" evidence="1">
    <location>
        <begin position="137"/>
        <end position="166"/>
    </location>
</feature>
<sequence>MWILPLCSISVLYGYLNGYNNLSNISLSIIYLGSLLLIIFSSPKSNPLTINVTQLKKVEKVSISILLGILILNNILGIIQFVFNPFNHYPRDDAFIGIYGRHGVAQHGLAILNGFFVMYYMIKIFNGSKKSVIDIGYLIFFLISHVLCFYGLGFLMLLCVIFIYIVYKYISFKNVIRIILGGICGLYMFAYFFSGVYDYMAENINYLFRLLGDVDYDAVYIPGKIRVWMAYFDEYINGNLGLFLFGTGPGGFNSRVSFLLNADSSNLLVKVLGNSMPHLHKEVIHPIWDMSVISMDKYNDGTRNQPFSSIVALLSEYGVIFTVILFRLLYLEIKRIANKVNNSTLKDFICLGSIYVFINMILDNFFEFSECWAFFLFLFFIKINIIIKENESAIYP</sequence>
<keyword evidence="1" id="KW-1133">Transmembrane helix</keyword>
<feature type="transmembrane region" description="Helical" evidence="1">
    <location>
        <begin position="61"/>
        <end position="83"/>
    </location>
</feature>
<evidence type="ECO:0000313" key="2">
    <source>
        <dbReference type="EMBL" id="MBS2210213.1"/>
    </source>
</evidence>
<keyword evidence="3" id="KW-1185">Reference proteome</keyword>
<comment type="caution">
    <text evidence="2">The sequence shown here is derived from an EMBL/GenBank/DDBJ whole genome shotgun (WGS) entry which is preliminary data.</text>
</comment>
<gene>
    <name evidence="2" type="ORF">KEM09_02305</name>
</gene>
<proteinExistence type="predicted"/>
<keyword evidence="1" id="KW-0812">Transmembrane</keyword>
<dbReference type="EMBL" id="JAGUCN010000002">
    <property type="protein sequence ID" value="MBS2210213.1"/>
    <property type="molecule type" value="Genomic_DNA"/>
</dbReference>
<evidence type="ECO:0000313" key="3">
    <source>
        <dbReference type="Proteomes" id="UP000721861"/>
    </source>
</evidence>
<evidence type="ECO:0008006" key="4">
    <source>
        <dbReference type="Google" id="ProtNLM"/>
    </source>
</evidence>
<keyword evidence="1" id="KW-0472">Membrane</keyword>
<feature type="transmembrane region" description="Helical" evidence="1">
    <location>
        <begin position="178"/>
        <end position="197"/>
    </location>
</feature>
<organism evidence="2 3">
    <name type="scientific">Carboxylicivirga mesophila</name>
    <dbReference type="NCBI Taxonomy" id="1166478"/>
    <lineage>
        <taxon>Bacteria</taxon>
        <taxon>Pseudomonadati</taxon>
        <taxon>Bacteroidota</taxon>
        <taxon>Bacteroidia</taxon>
        <taxon>Marinilabiliales</taxon>
        <taxon>Marinilabiliaceae</taxon>
        <taxon>Carboxylicivirga</taxon>
    </lineage>
</organism>
<feature type="transmembrane region" description="Helical" evidence="1">
    <location>
        <begin position="307"/>
        <end position="328"/>
    </location>
</feature>
<dbReference type="Proteomes" id="UP000721861">
    <property type="component" value="Unassembled WGS sequence"/>
</dbReference>
<protein>
    <recommendedName>
        <fullName evidence="4">Oligosaccharide repeat unit polymerase</fullName>
    </recommendedName>
</protein>
<feature type="transmembrane region" description="Helical" evidence="1">
    <location>
        <begin position="104"/>
        <end position="122"/>
    </location>
</feature>